<reference evidence="1" key="1">
    <citation type="submission" date="2022-02" db="EMBL/GenBank/DDBJ databases">
        <title>Plant Genome Project.</title>
        <authorList>
            <person name="Zhang R.-G."/>
        </authorList>
    </citation>
    <scope>NUCLEOTIDE SEQUENCE</scope>
    <source>
        <strain evidence="1">AT1</strain>
    </source>
</reference>
<name>A0ACC0MKR2_RHOML</name>
<organism evidence="1 2">
    <name type="scientific">Rhododendron molle</name>
    <name type="common">Chinese azalea</name>
    <name type="synonym">Azalea mollis</name>
    <dbReference type="NCBI Taxonomy" id="49168"/>
    <lineage>
        <taxon>Eukaryota</taxon>
        <taxon>Viridiplantae</taxon>
        <taxon>Streptophyta</taxon>
        <taxon>Embryophyta</taxon>
        <taxon>Tracheophyta</taxon>
        <taxon>Spermatophyta</taxon>
        <taxon>Magnoliopsida</taxon>
        <taxon>eudicotyledons</taxon>
        <taxon>Gunneridae</taxon>
        <taxon>Pentapetalae</taxon>
        <taxon>asterids</taxon>
        <taxon>Ericales</taxon>
        <taxon>Ericaceae</taxon>
        <taxon>Ericoideae</taxon>
        <taxon>Rhodoreae</taxon>
        <taxon>Rhododendron</taxon>
    </lineage>
</organism>
<accession>A0ACC0MKR2</accession>
<proteinExistence type="predicted"/>
<gene>
    <name evidence="1" type="ORF">RHMOL_Rhmol08G0023700</name>
</gene>
<sequence length="113" mass="12900">MCASKVLERDSKANIFKGPSAEKGYPHRVTPFSENLNEFSDLSSYFKVKHWLQATETKILSMKAILQKNFLSVYIFPRFPKLSLRCTIAGARESQAPPCPPHHAYQGLKHRVH</sequence>
<comment type="caution">
    <text evidence="1">The sequence shown here is derived from an EMBL/GenBank/DDBJ whole genome shotgun (WGS) entry which is preliminary data.</text>
</comment>
<keyword evidence="2" id="KW-1185">Reference proteome</keyword>
<evidence type="ECO:0000313" key="1">
    <source>
        <dbReference type="EMBL" id="KAI8540938.1"/>
    </source>
</evidence>
<evidence type="ECO:0000313" key="2">
    <source>
        <dbReference type="Proteomes" id="UP001062846"/>
    </source>
</evidence>
<dbReference type="EMBL" id="CM046395">
    <property type="protein sequence ID" value="KAI8540938.1"/>
    <property type="molecule type" value="Genomic_DNA"/>
</dbReference>
<protein>
    <submittedName>
        <fullName evidence="1">Uncharacterized protein</fullName>
    </submittedName>
</protein>
<dbReference type="Proteomes" id="UP001062846">
    <property type="component" value="Chromosome 8"/>
</dbReference>